<comment type="catalytic activity">
    <reaction evidence="8">
        <text>3-hydroxyanthranilate + O2 = (2Z,4Z)-2-amino-3-carboxymuconate 6-semialdehyde</text>
        <dbReference type="Rhea" id="RHEA:17953"/>
        <dbReference type="ChEBI" id="CHEBI:15379"/>
        <dbReference type="ChEBI" id="CHEBI:36559"/>
        <dbReference type="ChEBI" id="CHEBI:77612"/>
        <dbReference type="EC" id="1.13.11.6"/>
    </reaction>
</comment>
<evidence type="ECO:0000256" key="3">
    <source>
        <dbReference type="ARBA" id="ARBA00022642"/>
    </source>
</evidence>
<evidence type="ECO:0000256" key="2">
    <source>
        <dbReference type="ARBA" id="ARBA00002752"/>
    </source>
</evidence>
<dbReference type="UniPathway" id="UPA00253">
    <property type="reaction ID" value="UER00330"/>
</dbReference>
<dbReference type="CDD" id="cd06123">
    <property type="entry name" value="cupin_HAO"/>
    <property type="match status" value="1"/>
</dbReference>
<accession>D2V8M7</accession>
<dbReference type="Gene3D" id="2.60.120.10">
    <property type="entry name" value="Jelly Rolls"/>
    <property type="match status" value="1"/>
</dbReference>
<dbReference type="AlphaFoldDB" id="D2V8M7"/>
<keyword evidence="3 8" id="KW-0662">Pyridine nucleotide biosynthesis</keyword>
<dbReference type="GO" id="GO:0043420">
    <property type="term" value="P:anthranilate metabolic process"/>
    <property type="evidence" value="ECO:0007669"/>
    <property type="project" value="UniProtKB-UniRule"/>
</dbReference>
<name>D2V8M7_NAEGR</name>
<organism evidence="10">
    <name type="scientific">Naegleria gruberi</name>
    <name type="common">Amoeba</name>
    <dbReference type="NCBI Taxonomy" id="5762"/>
    <lineage>
        <taxon>Eukaryota</taxon>
        <taxon>Discoba</taxon>
        <taxon>Heterolobosea</taxon>
        <taxon>Tetramitia</taxon>
        <taxon>Eutetramitia</taxon>
        <taxon>Vahlkampfiidae</taxon>
        <taxon>Naegleria</taxon>
    </lineage>
</organism>
<dbReference type="NCBIfam" id="TIGR03037">
    <property type="entry name" value="anthran_nbaC"/>
    <property type="match status" value="1"/>
</dbReference>
<dbReference type="GO" id="GO:0006569">
    <property type="term" value="P:L-tryptophan catabolic process"/>
    <property type="evidence" value="ECO:0007669"/>
    <property type="project" value="UniProtKB-UniRule"/>
</dbReference>
<dbReference type="RefSeq" id="XP_002679459.1">
    <property type="nucleotide sequence ID" value="XM_002679413.1"/>
</dbReference>
<dbReference type="OMA" id="KPPVGNQ"/>
<dbReference type="PANTHER" id="PTHR15497:SF1">
    <property type="entry name" value="3-HYDROXYANTHRANILATE 3,4-DIOXYGENASE"/>
    <property type="match status" value="1"/>
</dbReference>
<evidence type="ECO:0000256" key="8">
    <source>
        <dbReference type="HAMAP-Rule" id="MF_03019"/>
    </source>
</evidence>
<dbReference type="VEuPathDB" id="AmoebaDB:NAEGRDRAFT_65213"/>
<proteinExistence type="inferred from homology"/>
<dbReference type="GO" id="GO:0034354">
    <property type="term" value="P:'de novo' NAD+ biosynthetic process from L-tryptophan"/>
    <property type="evidence" value="ECO:0007669"/>
    <property type="project" value="UniProtKB-UniRule"/>
</dbReference>
<keyword evidence="5 8" id="KW-0223">Dioxygenase</keyword>
<dbReference type="EC" id="1.13.11.6" evidence="8"/>
<evidence type="ECO:0000256" key="5">
    <source>
        <dbReference type="ARBA" id="ARBA00022964"/>
    </source>
</evidence>
<dbReference type="InParanoid" id="D2V8M7"/>
<dbReference type="GO" id="GO:0005737">
    <property type="term" value="C:cytoplasm"/>
    <property type="evidence" value="ECO:0007669"/>
    <property type="project" value="UniProtKB-SubCell"/>
</dbReference>
<comment type="function">
    <text evidence="2 8">Catalyzes the oxidative ring opening of 3-hydroxyanthranilate to 2-amino-3-carboxymuconate semialdehyde, which spontaneously cyclizes to quinolinate.</text>
</comment>
<dbReference type="KEGG" id="ngr:NAEGRDRAFT_65213"/>
<dbReference type="EMBL" id="GG738857">
    <property type="protein sequence ID" value="EFC46715.1"/>
    <property type="molecule type" value="Genomic_DNA"/>
</dbReference>
<dbReference type="SUPFAM" id="SSF51182">
    <property type="entry name" value="RmlC-like cupins"/>
    <property type="match status" value="1"/>
</dbReference>
<gene>
    <name evidence="9" type="primary">AM29</name>
    <name evidence="9" type="ORF">NAEGRDRAFT_65213</name>
</gene>
<evidence type="ECO:0000313" key="9">
    <source>
        <dbReference type="EMBL" id="EFC46715.1"/>
    </source>
</evidence>
<dbReference type="Proteomes" id="UP000006671">
    <property type="component" value="Unassembled WGS sequence"/>
</dbReference>
<dbReference type="InterPro" id="IPR010329">
    <property type="entry name" value="3hydroanth_dOase"/>
</dbReference>
<evidence type="ECO:0000256" key="1">
    <source>
        <dbReference type="ARBA" id="ARBA00001954"/>
    </source>
</evidence>
<comment type="subcellular location">
    <subcellularLocation>
        <location evidence="8">Cytoplasm</location>
    </subcellularLocation>
</comment>
<dbReference type="eggNOG" id="KOG3995">
    <property type="taxonomic scope" value="Eukaryota"/>
</dbReference>
<evidence type="ECO:0000313" key="10">
    <source>
        <dbReference type="Proteomes" id="UP000006671"/>
    </source>
</evidence>
<comment type="similarity">
    <text evidence="8">Belongs to the 3-HAO family.</text>
</comment>
<comment type="pathway">
    <text evidence="8">Cofactor biosynthesis; NAD(+) biosynthesis; quinolinate from L-kynurenine: step 3/3.</text>
</comment>
<dbReference type="GO" id="GO:0008198">
    <property type="term" value="F:ferrous iron binding"/>
    <property type="evidence" value="ECO:0007669"/>
    <property type="project" value="UniProtKB-UniRule"/>
</dbReference>
<keyword evidence="8" id="KW-0963">Cytoplasm</keyword>
<dbReference type="Pfam" id="PF06052">
    <property type="entry name" value="3-HAO"/>
    <property type="match status" value="1"/>
</dbReference>
<keyword evidence="4" id="KW-0479">Metal-binding</keyword>
<dbReference type="HAMAP" id="MF_00825">
    <property type="entry name" value="3_HAO"/>
    <property type="match status" value="1"/>
</dbReference>
<dbReference type="OrthoDB" id="204928at2759"/>
<keyword evidence="7" id="KW-0408">Iron</keyword>
<evidence type="ECO:0000256" key="6">
    <source>
        <dbReference type="ARBA" id="ARBA00023002"/>
    </source>
</evidence>
<dbReference type="GeneID" id="8848851"/>
<keyword evidence="10" id="KW-1185">Reference proteome</keyword>
<sequence length="187" mass="21599">MQSSSTDSFQSFPIEGEAKINFAEWLVENQSKLTPPVSNKMLFNKGQLKIMIVGGPNERTDYHVNQTEEFFYQMKGDMILKIVDKNEHKDVHIKEGEMFVLPGNVPHSPQRFKDTIGMVIELERPQGSLDYLRWYCEKCDEIVYQDSFYCYDLGVQLVPVIEKYNSDESVRTCKACGHVNCKSNKKP</sequence>
<dbReference type="STRING" id="5762.D2V8M7"/>
<evidence type="ECO:0000256" key="4">
    <source>
        <dbReference type="ARBA" id="ARBA00022723"/>
    </source>
</evidence>
<dbReference type="InterPro" id="IPR014710">
    <property type="entry name" value="RmlC-like_jellyroll"/>
</dbReference>
<dbReference type="GO" id="GO:0000334">
    <property type="term" value="F:3-hydroxyanthranilate 3,4-dioxygenase activity"/>
    <property type="evidence" value="ECO:0007669"/>
    <property type="project" value="UniProtKB-UniRule"/>
</dbReference>
<comment type="cofactor">
    <cofactor evidence="1">
        <name>Fe(2+)</name>
        <dbReference type="ChEBI" id="CHEBI:29033"/>
    </cofactor>
</comment>
<keyword evidence="6 8" id="KW-0560">Oxidoreductase</keyword>
<reference evidence="9 10" key="1">
    <citation type="journal article" date="2010" name="Cell">
        <title>The genome of Naegleria gruberi illuminates early eukaryotic versatility.</title>
        <authorList>
            <person name="Fritz-Laylin L.K."/>
            <person name="Prochnik S.E."/>
            <person name="Ginger M.L."/>
            <person name="Dacks J.B."/>
            <person name="Carpenter M.L."/>
            <person name="Field M.C."/>
            <person name="Kuo A."/>
            <person name="Paredez A."/>
            <person name="Chapman J."/>
            <person name="Pham J."/>
            <person name="Shu S."/>
            <person name="Neupane R."/>
            <person name="Cipriano M."/>
            <person name="Mancuso J."/>
            <person name="Tu H."/>
            <person name="Salamov A."/>
            <person name="Lindquist E."/>
            <person name="Shapiro H."/>
            <person name="Lucas S."/>
            <person name="Grigoriev I.V."/>
            <person name="Cande W.Z."/>
            <person name="Fulton C."/>
            <person name="Rokhsar D.S."/>
            <person name="Dawson S.C."/>
        </authorList>
    </citation>
    <scope>NUCLEOTIDE SEQUENCE [LARGE SCALE GENOMIC DNA]</scope>
    <source>
        <strain evidence="9 10">NEG-M</strain>
    </source>
</reference>
<dbReference type="PANTHER" id="PTHR15497">
    <property type="entry name" value="3-HYDROXYANTHRANILATE 3,4-DIOXYGENASE"/>
    <property type="match status" value="1"/>
</dbReference>
<evidence type="ECO:0000256" key="7">
    <source>
        <dbReference type="ARBA" id="ARBA00023004"/>
    </source>
</evidence>
<dbReference type="InterPro" id="IPR011051">
    <property type="entry name" value="RmlC_Cupin_sf"/>
</dbReference>
<dbReference type="GO" id="GO:0019805">
    <property type="term" value="P:quinolinate biosynthetic process"/>
    <property type="evidence" value="ECO:0007669"/>
    <property type="project" value="UniProtKB-UniRule"/>
</dbReference>
<protein>
    <recommendedName>
        <fullName evidence="8">3-hydroxyanthranilate 3,4-dioxygenase</fullName>
        <ecNumber evidence="8">1.13.11.6</ecNumber>
    </recommendedName>
    <alternativeName>
        <fullName evidence="8">3-hydroxyanthranilate oxygenase</fullName>
        <shortName evidence="8">3-HAO</shortName>
    </alternativeName>
    <alternativeName>
        <fullName evidence="8">3-hydroxyanthranilic acid dioxygenase</fullName>
        <shortName evidence="8">HAD</shortName>
    </alternativeName>
</protein>